<dbReference type="Proteomes" id="UP000683925">
    <property type="component" value="Unassembled WGS sequence"/>
</dbReference>
<dbReference type="OrthoDB" id="308938at2759"/>
<dbReference type="OMA" id="FRQKNTH"/>
<dbReference type="EMBL" id="CAJJDP010000113">
    <property type="protein sequence ID" value="CAD8196976.1"/>
    <property type="molecule type" value="Genomic_DNA"/>
</dbReference>
<evidence type="ECO:0000313" key="2">
    <source>
        <dbReference type="EMBL" id="CAD8196976.1"/>
    </source>
</evidence>
<keyword evidence="3" id="KW-1185">Reference proteome</keyword>
<protein>
    <submittedName>
        <fullName evidence="2">Uncharacterized protein</fullName>
    </submittedName>
</protein>
<sequence length="242" mass="27952">MGSTSSCFKHQQVNQNEFQIPTIVKQQLIQYCPTKQNFLIQPLYGLGEKSESLEELEAILQQSYANYSFDQTATFHSNSNFRGSQKGKQPHSIALLPNQQEPQCKQSGNNINNQNQIQCLHSTAEDHHPQDKNEGKINSSAQKRKSFSRSLSNFKQQKIEWKDDCSSNQKDSDQNTIKSILKKKSANRNLKQSLYKRGQSLKQKSNFVEVDDTESQNTSKMQKKKVKFDPKIFRQKNTHFFQ</sequence>
<gene>
    <name evidence="2" type="ORF">POCTA_138.1.T1130076</name>
</gene>
<evidence type="ECO:0000256" key="1">
    <source>
        <dbReference type="SAM" id="MobiDB-lite"/>
    </source>
</evidence>
<feature type="compositionally biased region" description="Basic and acidic residues" evidence="1">
    <location>
        <begin position="125"/>
        <end position="135"/>
    </location>
</feature>
<accession>A0A8S1X8G5</accession>
<feature type="region of interest" description="Disordered" evidence="1">
    <location>
        <begin position="125"/>
        <end position="149"/>
    </location>
</feature>
<name>A0A8S1X8G5_PAROT</name>
<proteinExistence type="predicted"/>
<reference evidence="2" key="1">
    <citation type="submission" date="2021-01" db="EMBL/GenBank/DDBJ databases">
        <authorList>
            <consortium name="Genoscope - CEA"/>
            <person name="William W."/>
        </authorList>
    </citation>
    <scope>NUCLEOTIDE SEQUENCE</scope>
</reference>
<organism evidence="2 3">
    <name type="scientific">Paramecium octaurelia</name>
    <dbReference type="NCBI Taxonomy" id="43137"/>
    <lineage>
        <taxon>Eukaryota</taxon>
        <taxon>Sar</taxon>
        <taxon>Alveolata</taxon>
        <taxon>Ciliophora</taxon>
        <taxon>Intramacronucleata</taxon>
        <taxon>Oligohymenophorea</taxon>
        <taxon>Peniculida</taxon>
        <taxon>Parameciidae</taxon>
        <taxon>Paramecium</taxon>
    </lineage>
</organism>
<evidence type="ECO:0000313" key="3">
    <source>
        <dbReference type="Proteomes" id="UP000683925"/>
    </source>
</evidence>
<comment type="caution">
    <text evidence="2">The sequence shown here is derived from an EMBL/GenBank/DDBJ whole genome shotgun (WGS) entry which is preliminary data.</text>
</comment>
<dbReference type="AlphaFoldDB" id="A0A8S1X8G5"/>